<dbReference type="STRING" id="35128.B8C6S9"/>
<dbReference type="Pfam" id="PF01399">
    <property type="entry name" value="PCI"/>
    <property type="match status" value="1"/>
</dbReference>
<dbReference type="SUPFAM" id="SSF46785">
    <property type="entry name" value="Winged helix' DNA-binding domain"/>
    <property type="match status" value="1"/>
</dbReference>
<reference evidence="7 8" key="1">
    <citation type="journal article" date="2004" name="Science">
        <title>The genome of the diatom Thalassiosira pseudonana: ecology, evolution, and metabolism.</title>
        <authorList>
            <person name="Armbrust E.V."/>
            <person name="Berges J.A."/>
            <person name="Bowler C."/>
            <person name="Green B.R."/>
            <person name="Martinez D."/>
            <person name="Putnam N.H."/>
            <person name="Zhou S."/>
            <person name="Allen A.E."/>
            <person name="Apt K.E."/>
            <person name="Bechner M."/>
            <person name="Brzezinski M.A."/>
            <person name="Chaal B.K."/>
            <person name="Chiovitti A."/>
            <person name="Davis A.K."/>
            <person name="Demarest M.S."/>
            <person name="Detter J.C."/>
            <person name="Glavina T."/>
            <person name="Goodstein D."/>
            <person name="Hadi M.Z."/>
            <person name="Hellsten U."/>
            <person name="Hildebrand M."/>
            <person name="Jenkins B.D."/>
            <person name="Jurka J."/>
            <person name="Kapitonov V.V."/>
            <person name="Kroger N."/>
            <person name="Lau W.W."/>
            <person name="Lane T.W."/>
            <person name="Larimer F.W."/>
            <person name="Lippmeier J.C."/>
            <person name="Lucas S."/>
            <person name="Medina M."/>
            <person name="Montsant A."/>
            <person name="Obornik M."/>
            <person name="Parker M.S."/>
            <person name="Palenik B."/>
            <person name="Pazour G.J."/>
            <person name="Richardson P.M."/>
            <person name="Rynearson T.A."/>
            <person name="Saito M.A."/>
            <person name="Schwartz D.C."/>
            <person name="Thamatrakoln K."/>
            <person name="Valentin K."/>
            <person name="Vardi A."/>
            <person name="Wilkerson F.P."/>
            <person name="Rokhsar D.S."/>
        </authorList>
    </citation>
    <scope>NUCLEOTIDE SEQUENCE [LARGE SCALE GENOMIC DNA]</scope>
    <source>
        <strain evidence="7 8">CCMP1335</strain>
    </source>
</reference>
<feature type="region of interest" description="Disordered" evidence="5">
    <location>
        <begin position="1"/>
        <end position="22"/>
    </location>
</feature>
<keyword evidence="3" id="KW-0963">Cytoplasm</keyword>
<dbReference type="InterPro" id="IPR036390">
    <property type="entry name" value="WH_DNA-bd_sf"/>
</dbReference>
<dbReference type="eggNOG" id="KOG1464">
    <property type="taxonomic scope" value="Eukaryota"/>
</dbReference>
<dbReference type="InParanoid" id="B8C6S9"/>
<sequence length="427" mass="47597">EDFNYSDDDEGNNAANTDEQEGEVALENGYYNAKASQDAMDVDNGSGNSRSINLTPLKYHGPWSYKSIKQLVKLHLRTVSSSKALKDYERMLRVASSTSASISPNAVEKGVNGMLERVANLINSGAGEEQSSSGGDESDPKVLAKNVYDLTLKAFHPTTGISPNERLWFKTNLKYGQLLYEMNETGKLQMVINDLLSGSGQRGGGTTSSGGTHLMEIAALQIQLYSRLKDTKKLRAAYHSAMAVRGGIPHPRTIALIQELGGKMHMSQRNFDEACQAFFQAFKSYDEAGDRARLRCLKYLVMASMLHASSINPFDSHEARAHREDPEIVAMTTLVDAFHNDDIRKFEKILNKNEGRVMDDEFVKEHVSDLLRTLRTQVILNTFEPYTRIRLERISKDLNGIPIEDVESLLVSLILDEKLDGRIDQVS</sequence>
<dbReference type="PaxDb" id="35128-Thaps35771"/>
<gene>
    <name evidence="7" type="ORF">THAPSDRAFT_35771</name>
</gene>
<dbReference type="HOGENOM" id="CLU_028981_0_1_1"/>
<dbReference type="InterPro" id="IPR000717">
    <property type="entry name" value="PCI_dom"/>
</dbReference>
<keyword evidence="8" id="KW-1185">Reference proteome</keyword>
<feature type="non-terminal residue" evidence="7">
    <location>
        <position position="1"/>
    </location>
</feature>
<dbReference type="GO" id="GO:0005737">
    <property type="term" value="C:cytoplasm"/>
    <property type="evidence" value="ECO:0007669"/>
    <property type="project" value="UniProtKB-SubCell"/>
</dbReference>
<name>B8C6S9_THAPS</name>
<dbReference type="InterPro" id="IPR050871">
    <property type="entry name" value="26S_Proteasome/COP9_Components"/>
</dbReference>
<evidence type="ECO:0000313" key="7">
    <source>
        <dbReference type="EMBL" id="EED90857.1"/>
    </source>
</evidence>
<dbReference type="GO" id="GO:0008180">
    <property type="term" value="C:COP9 signalosome"/>
    <property type="evidence" value="ECO:0000318"/>
    <property type="project" value="GO_Central"/>
</dbReference>
<dbReference type="GO" id="GO:0000338">
    <property type="term" value="P:protein deneddylation"/>
    <property type="evidence" value="ECO:0000318"/>
    <property type="project" value="GO_Central"/>
</dbReference>
<evidence type="ECO:0000256" key="4">
    <source>
        <dbReference type="ARBA" id="ARBA00023242"/>
    </source>
</evidence>
<feature type="compositionally biased region" description="Acidic residues" evidence="5">
    <location>
        <begin position="1"/>
        <end position="11"/>
    </location>
</feature>
<comment type="subcellular location">
    <subcellularLocation>
        <location evidence="2">Cytoplasm</location>
    </subcellularLocation>
    <subcellularLocation>
        <location evidence="1">Nucleus</location>
    </subcellularLocation>
</comment>
<dbReference type="PROSITE" id="PS50250">
    <property type="entry name" value="PCI"/>
    <property type="match status" value="1"/>
</dbReference>
<evidence type="ECO:0000313" key="8">
    <source>
        <dbReference type="Proteomes" id="UP000001449"/>
    </source>
</evidence>
<evidence type="ECO:0000256" key="3">
    <source>
        <dbReference type="ARBA" id="ARBA00022490"/>
    </source>
</evidence>
<dbReference type="RefSeq" id="XP_002292006.1">
    <property type="nucleotide sequence ID" value="XM_002291970.1"/>
</dbReference>
<dbReference type="GeneID" id="7445579"/>
<reference evidence="7 8" key="2">
    <citation type="journal article" date="2008" name="Nature">
        <title>The Phaeodactylum genome reveals the evolutionary history of diatom genomes.</title>
        <authorList>
            <person name="Bowler C."/>
            <person name="Allen A.E."/>
            <person name="Badger J.H."/>
            <person name="Grimwood J."/>
            <person name="Jabbari K."/>
            <person name="Kuo A."/>
            <person name="Maheswari U."/>
            <person name="Martens C."/>
            <person name="Maumus F."/>
            <person name="Otillar R.P."/>
            <person name="Rayko E."/>
            <person name="Salamov A."/>
            <person name="Vandepoele K."/>
            <person name="Beszteri B."/>
            <person name="Gruber A."/>
            <person name="Heijde M."/>
            <person name="Katinka M."/>
            <person name="Mock T."/>
            <person name="Valentin K."/>
            <person name="Verret F."/>
            <person name="Berges J.A."/>
            <person name="Brownlee C."/>
            <person name="Cadoret J.P."/>
            <person name="Chiovitti A."/>
            <person name="Choi C.J."/>
            <person name="Coesel S."/>
            <person name="De Martino A."/>
            <person name="Detter J.C."/>
            <person name="Durkin C."/>
            <person name="Falciatore A."/>
            <person name="Fournet J."/>
            <person name="Haruta M."/>
            <person name="Huysman M.J."/>
            <person name="Jenkins B.D."/>
            <person name="Jiroutova K."/>
            <person name="Jorgensen R.E."/>
            <person name="Joubert Y."/>
            <person name="Kaplan A."/>
            <person name="Kroger N."/>
            <person name="Kroth P.G."/>
            <person name="La Roche J."/>
            <person name="Lindquist E."/>
            <person name="Lommer M."/>
            <person name="Martin-Jezequel V."/>
            <person name="Lopez P.J."/>
            <person name="Lucas S."/>
            <person name="Mangogna M."/>
            <person name="McGinnis K."/>
            <person name="Medlin L.K."/>
            <person name="Montsant A."/>
            <person name="Oudot-Le Secq M.P."/>
            <person name="Napoli C."/>
            <person name="Obornik M."/>
            <person name="Parker M.S."/>
            <person name="Petit J.L."/>
            <person name="Porcel B.M."/>
            <person name="Poulsen N."/>
            <person name="Robison M."/>
            <person name="Rychlewski L."/>
            <person name="Rynearson T.A."/>
            <person name="Schmutz J."/>
            <person name="Shapiro H."/>
            <person name="Siaut M."/>
            <person name="Stanley M."/>
            <person name="Sussman M.R."/>
            <person name="Taylor A.R."/>
            <person name="Vardi A."/>
            <person name="von Dassow P."/>
            <person name="Vyverman W."/>
            <person name="Willis A."/>
            <person name="Wyrwicz L.S."/>
            <person name="Rokhsar D.S."/>
            <person name="Weissenbach J."/>
            <person name="Armbrust E.V."/>
            <person name="Green B.R."/>
            <person name="Van de Peer Y."/>
            <person name="Grigoriev I.V."/>
        </authorList>
    </citation>
    <scope>NUCLEOTIDE SEQUENCE [LARGE SCALE GENOMIC DNA]</scope>
    <source>
        <strain evidence="7 8">CCMP1335</strain>
    </source>
</reference>
<evidence type="ECO:0000256" key="1">
    <source>
        <dbReference type="ARBA" id="ARBA00004123"/>
    </source>
</evidence>
<accession>B8C6S9</accession>
<evidence type="ECO:0000259" key="6">
    <source>
        <dbReference type="PROSITE" id="PS50250"/>
    </source>
</evidence>
<feature type="non-terminal residue" evidence="7">
    <location>
        <position position="427"/>
    </location>
</feature>
<dbReference type="AlphaFoldDB" id="B8C6S9"/>
<keyword evidence="4" id="KW-0539">Nucleus</keyword>
<dbReference type="FunFam" id="1.25.40.570:FF:000006">
    <property type="entry name" value="COP9 signalosome complex subunit 2"/>
    <property type="match status" value="1"/>
</dbReference>
<evidence type="ECO:0000256" key="5">
    <source>
        <dbReference type="SAM" id="MobiDB-lite"/>
    </source>
</evidence>
<dbReference type="Gene3D" id="1.25.40.570">
    <property type="match status" value="1"/>
</dbReference>
<organism evidence="7 8">
    <name type="scientific">Thalassiosira pseudonana</name>
    <name type="common">Marine diatom</name>
    <name type="synonym">Cyclotella nana</name>
    <dbReference type="NCBI Taxonomy" id="35128"/>
    <lineage>
        <taxon>Eukaryota</taxon>
        <taxon>Sar</taxon>
        <taxon>Stramenopiles</taxon>
        <taxon>Ochrophyta</taxon>
        <taxon>Bacillariophyta</taxon>
        <taxon>Coscinodiscophyceae</taxon>
        <taxon>Thalassiosirophycidae</taxon>
        <taxon>Thalassiosirales</taxon>
        <taxon>Thalassiosiraceae</taxon>
        <taxon>Thalassiosira</taxon>
    </lineage>
</organism>
<dbReference type="PANTHER" id="PTHR10678">
    <property type="entry name" value="26S PROTEASOME NON-ATPASE REGULATORY SUBUNIT 11/COP9 SIGNALOSOME COMPLEX SUBUNIT 2"/>
    <property type="match status" value="1"/>
</dbReference>
<feature type="domain" description="PCI" evidence="6">
    <location>
        <begin position="267"/>
        <end position="427"/>
    </location>
</feature>
<protein>
    <recommendedName>
        <fullName evidence="6">PCI domain-containing protein</fullName>
    </recommendedName>
</protein>
<dbReference type="Proteomes" id="UP000001449">
    <property type="component" value="Chromosome 8"/>
</dbReference>
<dbReference type="SMART" id="SM00753">
    <property type="entry name" value="PAM"/>
    <property type="match status" value="1"/>
</dbReference>
<dbReference type="EMBL" id="CM000644">
    <property type="protein sequence ID" value="EED90857.1"/>
    <property type="molecule type" value="Genomic_DNA"/>
</dbReference>
<dbReference type="OMA" id="SEENWKD"/>
<evidence type="ECO:0000256" key="2">
    <source>
        <dbReference type="ARBA" id="ARBA00004496"/>
    </source>
</evidence>
<proteinExistence type="predicted"/>
<dbReference type="KEGG" id="tps:THAPSDRAFT_35771"/>